<proteinExistence type="predicted"/>
<accession>D5QCF5</accession>
<evidence type="ECO:0000313" key="2">
    <source>
        <dbReference type="Proteomes" id="UP000006468"/>
    </source>
</evidence>
<sequence>MTGMPESRNMAWHGKIHGGNCYHGSYGWKITNQ</sequence>
<reference evidence="1 2" key="1">
    <citation type="journal article" date="2010" name="J. Bacteriol.">
        <title>Genome sequence of a cellulose-producing bacterium, Gluconacetobacter hansenii ATCC 23769.</title>
        <authorList>
            <person name="Iyer P.R."/>
            <person name="Geib S.M."/>
            <person name="Catchmark J."/>
            <person name="Kao T.H."/>
            <person name="Tien M."/>
        </authorList>
    </citation>
    <scope>NUCLEOTIDE SEQUENCE [LARGE SCALE GENOMIC DNA]</scope>
    <source>
        <strain evidence="1 2">ATCC 23769</strain>
    </source>
</reference>
<dbReference type="EMBL" id="ADTV01000010">
    <property type="protein sequence ID" value="EFG85248.1"/>
    <property type="molecule type" value="Genomic_DNA"/>
</dbReference>
<gene>
    <name evidence="1" type="ORF">GXY_04040</name>
</gene>
<dbReference type="HOGENOM" id="CLU_3382372_0_0_5"/>
<protein>
    <submittedName>
        <fullName evidence="1">Uncharacterized protein</fullName>
    </submittedName>
</protein>
<organism evidence="1 2">
    <name type="scientific">Novacetimonas hansenii ATCC 23769</name>
    <dbReference type="NCBI Taxonomy" id="714995"/>
    <lineage>
        <taxon>Bacteria</taxon>
        <taxon>Pseudomonadati</taxon>
        <taxon>Pseudomonadota</taxon>
        <taxon>Alphaproteobacteria</taxon>
        <taxon>Acetobacterales</taxon>
        <taxon>Acetobacteraceae</taxon>
        <taxon>Novacetimonas</taxon>
    </lineage>
</organism>
<comment type="caution">
    <text evidence="1">The sequence shown here is derived from an EMBL/GenBank/DDBJ whole genome shotgun (WGS) entry which is preliminary data.</text>
</comment>
<name>D5QCF5_NOVHA</name>
<dbReference type="AlphaFoldDB" id="D5QCF5"/>
<dbReference type="Proteomes" id="UP000006468">
    <property type="component" value="Chromosome"/>
</dbReference>
<evidence type="ECO:0000313" key="1">
    <source>
        <dbReference type="EMBL" id="EFG85248.1"/>
    </source>
</evidence>